<dbReference type="CDD" id="cd16074">
    <property type="entry name" value="OCRE"/>
    <property type="match status" value="1"/>
</dbReference>
<feature type="compositionally biased region" description="Basic and acidic residues" evidence="4">
    <location>
        <begin position="1"/>
        <end position="16"/>
    </location>
</feature>
<organism evidence="6 7">
    <name type="scientific">Jatropha curcas</name>
    <name type="common">Barbados nut</name>
    <dbReference type="NCBI Taxonomy" id="180498"/>
    <lineage>
        <taxon>Eukaryota</taxon>
        <taxon>Viridiplantae</taxon>
        <taxon>Streptophyta</taxon>
        <taxon>Embryophyta</taxon>
        <taxon>Tracheophyta</taxon>
        <taxon>Spermatophyta</taxon>
        <taxon>Magnoliopsida</taxon>
        <taxon>eudicotyledons</taxon>
        <taxon>Gunneridae</taxon>
        <taxon>Pentapetalae</taxon>
        <taxon>rosids</taxon>
        <taxon>fabids</taxon>
        <taxon>Malpighiales</taxon>
        <taxon>Euphorbiaceae</taxon>
        <taxon>Crotonoideae</taxon>
        <taxon>Jatropheae</taxon>
        <taxon>Jatropha</taxon>
    </lineage>
</organism>
<feature type="region of interest" description="Disordered" evidence="4">
    <location>
        <begin position="117"/>
        <end position="154"/>
    </location>
</feature>
<feature type="compositionally biased region" description="Polar residues" evidence="4">
    <location>
        <begin position="134"/>
        <end position="147"/>
    </location>
</feature>
<dbReference type="OrthoDB" id="4822at2759"/>
<comment type="subcellular location">
    <subcellularLocation>
        <location evidence="1">Nucleus</location>
    </subcellularLocation>
</comment>
<name>A0A067KFL6_JATCU</name>
<dbReference type="Pfam" id="PF17780">
    <property type="entry name" value="OCRE"/>
    <property type="match status" value="1"/>
</dbReference>
<dbReference type="GO" id="GO:0003723">
    <property type="term" value="F:RNA binding"/>
    <property type="evidence" value="ECO:0007669"/>
    <property type="project" value="UniProtKB-KW"/>
</dbReference>
<keyword evidence="2" id="KW-0694">RNA-binding</keyword>
<keyword evidence="3" id="KW-0539">Nucleus</keyword>
<evidence type="ECO:0000313" key="7">
    <source>
        <dbReference type="Proteomes" id="UP000027138"/>
    </source>
</evidence>
<sequence>MAMERSTEMEGGKETETETEEVEEDDCSFIWDETSQLYFHSRSGIYHDPNGGWYYSSRDGLYYKFENGSYVLLESDKAHGLESNSSSRNVPNNPIQNESSRQVYFNSEENISSLPADQSDAYQCSGGDAPDGNTLGQKDCNSNQASENPPPPSEWLEETLINLYLSGYNQAVNSSNVSTMSFEGNDGDHFNCSTDGTSHDDNQMSEGDWVSKQHCSLTDQHESIIDEDAFRDEENWKAQYGQVVHSGEQPVLDFHVVELWDWAVVTGFGKDRKGQTSRLVGRLVKQSAKLHPSMPSSGGRFKSAPICEAHLDLVRVRTGQVYKLRTPSARYLSSLASYDSSNPTKDWGFPELSINIGDISLTKSLGKSEAKLADEDIDFKEMFMPSNQLSTAKKQRIHEYRDRAAERRTLHGGFGVGPGQKSSLADDVGGSPSPSTSTEEAAAEALNMSFGAGSYARKLLENMGWNEGEALGNSRKGLITPIEAVGNMGSAGLGWPQR</sequence>
<dbReference type="InterPro" id="IPR000467">
    <property type="entry name" value="G_patch_dom"/>
</dbReference>
<evidence type="ECO:0000313" key="6">
    <source>
        <dbReference type="EMBL" id="KDP31055.1"/>
    </source>
</evidence>
<dbReference type="PROSITE" id="PS50174">
    <property type="entry name" value="G_PATCH"/>
    <property type="match status" value="1"/>
</dbReference>
<dbReference type="InterPro" id="IPR041591">
    <property type="entry name" value="OCRE"/>
</dbReference>
<feature type="region of interest" description="Disordered" evidence="4">
    <location>
        <begin position="1"/>
        <end position="25"/>
    </location>
</feature>
<dbReference type="GO" id="GO:0005634">
    <property type="term" value="C:nucleus"/>
    <property type="evidence" value="ECO:0007669"/>
    <property type="project" value="UniProtKB-SubCell"/>
</dbReference>
<dbReference type="STRING" id="180498.A0A067KFL6"/>
<feature type="region of interest" description="Disordered" evidence="4">
    <location>
        <begin position="409"/>
        <end position="441"/>
    </location>
</feature>
<accession>A0A067KFL6</accession>
<reference evidence="6 7" key="1">
    <citation type="journal article" date="2014" name="PLoS ONE">
        <title>Global Analysis of Gene Expression Profiles in Physic Nut (Jatropha curcas L.) Seedlings Exposed to Salt Stress.</title>
        <authorList>
            <person name="Zhang L."/>
            <person name="Zhang C."/>
            <person name="Wu P."/>
            <person name="Chen Y."/>
            <person name="Li M."/>
            <person name="Jiang H."/>
            <person name="Wu G."/>
        </authorList>
    </citation>
    <scope>NUCLEOTIDE SEQUENCE [LARGE SCALE GENOMIC DNA]</scope>
    <source>
        <strain evidence="7">cv. GZQX0401</strain>
        <tissue evidence="6">Young leaves</tissue>
    </source>
</reference>
<dbReference type="PANTHER" id="PTHR13948:SF38">
    <property type="entry name" value="D111_G-PATCH DOMAIN-CONTAINING PROTEIN"/>
    <property type="match status" value="1"/>
</dbReference>
<dbReference type="PANTHER" id="PTHR13948">
    <property type="entry name" value="RNA-BINDING PROTEIN"/>
    <property type="match status" value="1"/>
</dbReference>
<evidence type="ECO:0000256" key="1">
    <source>
        <dbReference type="ARBA" id="ARBA00004123"/>
    </source>
</evidence>
<keyword evidence="7" id="KW-1185">Reference proteome</keyword>
<feature type="compositionally biased region" description="Low complexity" evidence="4">
    <location>
        <begin position="431"/>
        <end position="441"/>
    </location>
</feature>
<evidence type="ECO:0000256" key="4">
    <source>
        <dbReference type="SAM" id="MobiDB-lite"/>
    </source>
</evidence>
<dbReference type="Proteomes" id="UP000027138">
    <property type="component" value="Unassembled WGS sequence"/>
</dbReference>
<feature type="domain" description="G-patch" evidence="5">
    <location>
        <begin position="452"/>
        <end position="498"/>
    </location>
</feature>
<dbReference type="AlphaFoldDB" id="A0A067KFL6"/>
<dbReference type="SMART" id="SM00443">
    <property type="entry name" value="G_patch"/>
    <property type="match status" value="1"/>
</dbReference>
<dbReference type="Pfam" id="PF01585">
    <property type="entry name" value="G-patch"/>
    <property type="match status" value="1"/>
</dbReference>
<evidence type="ECO:0000256" key="2">
    <source>
        <dbReference type="ARBA" id="ARBA00022884"/>
    </source>
</evidence>
<evidence type="ECO:0000256" key="3">
    <source>
        <dbReference type="ARBA" id="ARBA00023242"/>
    </source>
</evidence>
<gene>
    <name evidence="6" type="ORF">JCGZ_11431</name>
</gene>
<dbReference type="EMBL" id="KK914632">
    <property type="protein sequence ID" value="KDP31055.1"/>
    <property type="molecule type" value="Genomic_DNA"/>
</dbReference>
<evidence type="ECO:0000259" key="5">
    <source>
        <dbReference type="PROSITE" id="PS50174"/>
    </source>
</evidence>
<dbReference type="GO" id="GO:0000398">
    <property type="term" value="P:mRNA splicing, via spliceosome"/>
    <property type="evidence" value="ECO:0007669"/>
    <property type="project" value="TreeGrafter"/>
</dbReference>
<protein>
    <recommendedName>
        <fullName evidence="5">G-patch domain-containing protein</fullName>
    </recommendedName>
</protein>
<proteinExistence type="predicted"/>